<dbReference type="EMBL" id="ML996571">
    <property type="protein sequence ID" value="KAF2758474.1"/>
    <property type="molecule type" value="Genomic_DNA"/>
</dbReference>
<evidence type="ECO:0000313" key="2">
    <source>
        <dbReference type="Proteomes" id="UP000799437"/>
    </source>
</evidence>
<dbReference type="AlphaFoldDB" id="A0A6A6W8X6"/>
<evidence type="ECO:0000313" key="1">
    <source>
        <dbReference type="EMBL" id="KAF2758474.1"/>
    </source>
</evidence>
<dbReference type="Proteomes" id="UP000799437">
    <property type="component" value="Unassembled WGS sequence"/>
</dbReference>
<name>A0A6A6W8X6_9PEZI</name>
<gene>
    <name evidence="1" type="ORF">EJ05DRAFT_499997</name>
</gene>
<proteinExistence type="predicted"/>
<accession>A0A6A6W8X6</accession>
<protein>
    <submittedName>
        <fullName evidence="1">Uncharacterized protein</fullName>
    </submittedName>
</protein>
<keyword evidence="2" id="KW-1185">Reference proteome</keyword>
<sequence length="363" mass="41686">MDDQTFLYRTRLHVSAHLRKAKFRVLRLHRRLLVAQLKIQRAIIDKRATRATASQTLYTKLPPELRIQVLELVLADEPTVLHMLPPGLGSSLELAEFQVHDNQRAAMLKHYWSYFAWLLTYRETRPELWDELQDVVQRRTTLVFDFSFLNVDTAFADLADYAFNKMIQDVTRDNSMSVRHIRVTNVPTALLILPNIRAFGLRTNMDLYTTADRKIRCVTKDALPSFMEEASWVHLVSPLRSIMDPLATLQQINKAQTHILECWQGDLSDPTKYQGESENLVTNRTIIQSLSNLQRFAKAQYTYWNAARTCSEEGLDKATLDQLCTYCDGVCNAGIRGECTPIDSQVAGRVCRDQGEESCPFEV</sequence>
<dbReference type="GeneID" id="54487980"/>
<organism evidence="1 2">
    <name type="scientific">Pseudovirgaria hyperparasitica</name>
    <dbReference type="NCBI Taxonomy" id="470096"/>
    <lineage>
        <taxon>Eukaryota</taxon>
        <taxon>Fungi</taxon>
        <taxon>Dikarya</taxon>
        <taxon>Ascomycota</taxon>
        <taxon>Pezizomycotina</taxon>
        <taxon>Dothideomycetes</taxon>
        <taxon>Dothideomycetes incertae sedis</taxon>
        <taxon>Acrospermales</taxon>
        <taxon>Acrospermaceae</taxon>
        <taxon>Pseudovirgaria</taxon>
    </lineage>
</organism>
<reference evidence="1" key="1">
    <citation type="journal article" date="2020" name="Stud. Mycol.">
        <title>101 Dothideomycetes genomes: a test case for predicting lifestyles and emergence of pathogens.</title>
        <authorList>
            <person name="Haridas S."/>
            <person name="Albert R."/>
            <person name="Binder M."/>
            <person name="Bloem J."/>
            <person name="Labutti K."/>
            <person name="Salamov A."/>
            <person name="Andreopoulos B."/>
            <person name="Baker S."/>
            <person name="Barry K."/>
            <person name="Bills G."/>
            <person name="Bluhm B."/>
            <person name="Cannon C."/>
            <person name="Castanera R."/>
            <person name="Culley D."/>
            <person name="Daum C."/>
            <person name="Ezra D."/>
            <person name="Gonzalez J."/>
            <person name="Henrissat B."/>
            <person name="Kuo A."/>
            <person name="Liang C."/>
            <person name="Lipzen A."/>
            <person name="Lutzoni F."/>
            <person name="Magnuson J."/>
            <person name="Mondo S."/>
            <person name="Nolan M."/>
            <person name="Ohm R."/>
            <person name="Pangilinan J."/>
            <person name="Park H.-J."/>
            <person name="Ramirez L."/>
            <person name="Alfaro M."/>
            <person name="Sun H."/>
            <person name="Tritt A."/>
            <person name="Yoshinaga Y."/>
            <person name="Zwiers L.-H."/>
            <person name="Turgeon B."/>
            <person name="Goodwin S."/>
            <person name="Spatafora J."/>
            <person name="Crous P."/>
            <person name="Grigoriev I."/>
        </authorList>
    </citation>
    <scope>NUCLEOTIDE SEQUENCE</scope>
    <source>
        <strain evidence="1">CBS 121739</strain>
    </source>
</reference>
<dbReference type="RefSeq" id="XP_033600925.1">
    <property type="nucleotide sequence ID" value="XM_033746926.1"/>
</dbReference>